<reference evidence="2" key="2">
    <citation type="submission" date="2020-09" db="EMBL/GenBank/DDBJ databases">
        <authorList>
            <person name="Sun Q."/>
            <person name="Ohkuma M."/>
        </authorList>
    </citation>
    <scope>NUCLEOTIDE SEQUENCE</scope>
    <source>
        <strain evidence="2">JCM 3035</strain>
    </source>
</reference>
<accession>A0A917VH72</accession>
<evidence type="ECO:0000313" key="2">
    <source>
        <dbReference type="EMBL" id="GGK76314.1"/>
    </source>
</evidence>
<feature type="region of interest" description="Disordered" evidence="1">
    <location>
        <begin position="1"/>
        <end position="24"/>
    </location>
</feature>
<sequence>MNGHRTRQAHALRGPNKDSAVPNTSWLDDSGLAVNDGVCCDESGRALGATDVFAVGDAAAWWDPLAGGDPHGFEVWRQVVGARVLEPSTHDD</sequence>
<evidence type="ECO:0008006" key="4">
    <source>
        <dbReference type="Google" id="ProtNLM"/>
    </source>
</evidence>
<gene>
    <name evidence="2" type="ORF">GCM10010094_41820</name>
</gene>
<organism evidence="2 3">
    <name type="scientific">Streptomyces flaveus</name>
    <dbReference type="NCBI Taxonomy" id="66370"/>
    <lineage>
        <taxon>Bacteria</taxon>
        <taxon>Bacillati</taxon>
        <taxon>Actinomycetota</taxon>
        <taxon>Actinomycetes</taxon>
        <taxon>Kitasatosporales</taxon>
        <taxon>Streptomycetaceae</taxon>
        <taxon>Streptomyces</taxon>
        <taxon>Streptomyces aurantiacus group</taxon>
    </lineage>
</organism>
<protein>
    <recommendedName>
        <fullName evidence="4">FAD/NAD(P)-binding domain-containing protein</fullName>
    </recommendedName>
</protein>
<dbReference type="SUPFAM" id="SSF51905">
    <property type="entry name" value="FAD/NAD(P)-binding domain"/>
    <property type="match status" value="1"/>
</dbReference>
<dbReference type="InterPro" id="IPR036188">
    <property type="entry name" value="FAD/NAD-bd_sf"/>
</dbReference>
<comment type="caution">
    <text evidence="2">The sequence shown here is derived from an EMBL/GenBank/DDBJ whole genome shotgun (WGS) entry which is preliminary data.</text>
</comment>
<dbReference type="Gene3D" id="3.50.50.60">
    <property type="entry name" value="FAD/NAD(P)-binding domain"/>
    <property type="match status" value="1"/>
</dbReference>
<proteinExistence type="predicted"/>
<evidence type="ECO:0000313" key="3">
    <source>
        <dbReference type="Proteomes" id="UP000637788"/>
    </source>
</evidence>
<feature type="compositionally biased region" description="Basic residues" evidence="1">
    <location>
        <begin position="1"/>
        <end position="10"/>
    </location>
</feature>
<keyword evidence="3" id="KW-1185">Reference proteome</keyword>
<dbReference type="EMBL" id="BMPQ01000009">
    <property type="protein sequence ID" value="GGK76314.1"/>
    <property type="molecule type" value="Genomic_DNA"/>
</dbReference>
<dbReference type="Proteomes" id="UP000637788">
    <property type="component" value="Unassembled WGS sequence"/>
</dbReference>
<reference evidence="2" key="1">
    <citation type="journal article" date="2014" name="Int. J. Syst. Evol. Microbiol.">
        <title>Complete genome sequence of Corynebacterium casei LMG S-19264T (=DSM 44701T), isolated from a smear-ripened cheese.</title>
        <authorList>
            <consortium name="US DOE Joint Genome Institute (JGI-PGF)"/>
            <person name="Walter F."/>
            <person name="Albersmeier A."/>
            <person name="Kalinowski J."/>
            <person name="Ruckert C."/>
        </authorList>
    </citation>
    <scope>NUCLEOTIDE SEQUENCE</scope>
    <source>
        <strain evidence="2">JCM 3035</strain>
    </source>
</reference>
<name>A0A917VH72_9ACTN</name>
<dbReference type="AlphaFoldDB" id="A0A917VH72"/>
<evidence type="ECO:0000256" key="1">
    <source>
        <dbReference type="SAM" id="MobiDB-lite"/>
    </source>
</evidence>